<sequence length="145" mass="15947">MKKLSKILCSLGLLCSSFTVSANTTDLTTCLVDHLNGKERKNLAVWVFMAMAAHPEITGYTTLTDEAKESMDKNIGTLITRLLTDDCPKELMSANKQDPQALKNSFEVVGKVAMQELMTNQSVSAALTNYIKYANQQKIGALLQQ</sequence>
<evidence type="ECO:0000313" key="3">
    <source>
        <dbReference type="Proteomes" id="UP000601768"/>
    </source>
</evidence>
<gene>
    <name evidence="2" type="ORF">H8B19_14010</name>
</gene>
<feature type="chain" id="PRO_5035219337" evidence="1">
    <location>
        <begin position="23"/>
        <end position="145"/>
    </location>
</feature>
<dbReference type="EMBL" id="JACNEP010000012">
    <property type="protein sequence ID" value="MBC3766997.1"/>
    <property type="molecule type" value="Genomic_DNA"/>
</dbReference>
<evidence type="ECO:0000256" key="1">
    <source>
        <dbReference type="SAM" id="SignalP"/>
    </source>
</evidence>
<protein>
    <submittedName>
        <fullName evidence="2">Uncharacterized protein</fullName>
    </submittedName>
</protein>
<dbReference type="RefSeq" id="WP_186507510.1">
    <property type="nucleotide sequence ID" value="NZ_JACNEP010000012.1"/>
</dbReference>
<accession>A0A8J6IWB6</accession>
<dbReference type="Proteomes" id="UP000601768">
    <property type="component" value="Unassembled WGS sequence"/>
</dbReference>
<proteinExistence type="predicted"/>
<reference evidence="2" key="2">
    <citation type="submission" date="2020-08" db="EMBL/GenBank/DDBJ databases">
        <authorList>
            <person name="Lai Q."/>
        </authorList>
    </citation>
    <scope>NUCLEOTIDE SEQUENCE</scope>
    <source>
        <strain evidence="2">S27-2</strain>
    </source>
</reference>
<feature type="signal peptide" evidence="1">
    <location>
        <begin position="1"/>
        <end position="22"/>
    </location>
</feature>
<name>A0A8J6IWB6_9ALTE</name>
<keyword evidence="3" id="KW-1185">Reference proteome</keyword>
<comment type="caution">
    <text evidence="2">The sequence shown here is derived from an EMBL/GenBank/DDBJ whole genome shotgun (WGS) entry which is preliminary data.</text>
</comment>
<dbReference type="AlphaFoldDB" id="A0A8J6IWB6"/>
<organism evidence="2 3">
    <name type="scientific">Neptunicella marina</name>
    <dbReference type="NCBI Taxonomy" id="2125989"/>
    <lineage>
        <taxon>Bacteria</taxon>
        <taxon>Pseudomonadati</taxon>
        <taxon>Pseudomonadota</taxon>
        <taxon>Gammaproteobacteria</taxon>
        <taxon>Alteromonadales</taxon>
        <taxon>Alteromonadaceae</taxon>
        <taxon>Neptunicella</taxon>
    </lineage>
</organism>
<evidence type="ECO:0000313" key="2">
    <source>
        <dbReference type="EMBL" id="MBC3766997.1"/>
    </source>
</evidence>
<keyword evidence="1" id="KW-0732">Signal</keyword>
<reference evidence="2" key="1">
    <citation type="journal article" date="2018" name="Int. J. Syst. Evol. Microbiol.">
        <title>Neptunicella marina gen. nov., sp. nov., isolated from surface seawater.</title>
        <authorList>
            <person name="Liu X."/>
            <person name="Lai Q."/>
            <person name="Du Y."/>
            <person name="Zhang X."/>
            <person name="Liu Z."/>
            <person name="Sun F."/>
            <person name="Shao Z."/>
        </authorList>
    </citation>
    <scope>NUCLEOTIDE SEQUENCE</scope>
    <source>
        <strain evidence="2">S27-2</strain>
    </source>
</reference>